<reference evidence="1 2" key="1">
    <citation type="submission" date="2024-01" db="EMBL/GenBank/DDBJ databases">
        <title>Complete genome of Cladobotryum mycophilum ATHUM6906.</title>
        <authorList>
            <person name="Christinaki A.C."/>
            <person name="Myridakis A.I."/>
            <person name="Kouvelis V.N."/>
        </authorList>
    </citation>
    <scope>NUCLEOTIDE SEQUENCE [LARGE SCALE GENOMIC DNA]</scope>
    <source>
        <strain evidence="1 2">ATHUM6906</strain>
    </source>
</reference>
<dbReference type="EMBL" id="JAVFKD010000001">
    <property type="protein sequence ID" value="KAK5998839.1"/>
    <property type="molecule type" value="Genomic_DNA"/>
</dbReference>
<dbReference type="Proteomes" id="UP001338125">
    <property type="component" value="Unassembled WGS sequence"/>
</dbReference>
<comment type="caution">
    <text evidence="1">The sequence shown here is derived from an EMBL/GenBank/DDBJ whole genome shotgun (WGS) entry which is preliminary data.</text>
</comment>
<evidence type="ECO:0000313" key="1">
    <source>
        <dbReference type="EMBL" id="KAK5998839.1"/>
    </source>
</evidence>
<gene>
    <name evidence="1" type="ORF">PT974_01223</name>
</gene>
<sequence>MPRSVYFVHKALQGTIFVNVPIKQYTSSLGKSQHLPPARSLKLPIPKNVHANHGIIFGVKSLYSKVWMYQTLSKDYESIQATM</sequence>
<organism evidence="1 2">
    <name type="scientific">Cladobotryum mycophilum</name>
    <dbReference type="NCBI Taxonomy" id="491253"/>
    <lineage>
        <taxon>Eukaryota</taxon>
        <taxon>Fungi</taxon>
        <taxon>Dikarya</taxon>
        <taxon>Ascomycota</taxon>
        <taxon>Pezizomycotina</taxon>
        <taxon>Sordariomycetes</taxon>
        <taxon>Hypocreomycetidae</taxon>
        <taxon>Hypocreales</taxon>
        <taxon>Hypocreaceae</taxon>
        <taxon>Cladobotryum</taxon>
    </lineage>
</organism>
<name>A0ABR0T3N5_9HYPO</name>
<accession>A0ABR0T3N5</accession>
<proteinExistence type="predicted"/>
<keyword evidence="2" id="KW-1185">Reference proteome</keyword>
<protein>
    <submittedName>
        <fullName evidence="1">Uncharacterized protein</fullName>
    </submittedName>
</protein>
<evidence type="ECO:0000313" key="2">
    <source>
        <dbReference type="Proteomes" id="UP001338125"/>
    </source>
</evidence>